<dbReference type="EMBL" id="CM032184">
    <property type="protein sequence ID" value="KAG7093519.1"/>
    <property type="molecule type" value="Genomic_DNA"/>
</dbReference>
<dbReference type="KEGG" id="more:E1B28_007193"/>
<comment type="caution">
    <text evidence="1">The sequence shown here is derived from an EMBL/GenBank/DDBJ whole genome shotgun (WGS) entry which is preliminary data.</text>
</comment>
<sequence>MKAFKRAESLPRAEEMLKGSLKKEQRALLAYLLKKYGNTWEPWKTKLSKFRNKGEELMKEAK</sequence>
<reference evidence="1" key="1">
    <citation type="journal article" date="2021" name="Genome Biol. Evol.">
        <title>The assembled and annotated genome of the fairy-ring fungus Marasmius oreades.</title>
        <authorList>
            <person name="Hiltunen M."/>
            <person name="Ament-Velasquez S.L."/>
            <person name="Johannesson H."/>
        </authorList>
    </citation>
    <scope>NUCLEOTIDE SEQUENCE</scope>
    <source>
        <strain evidence="1">03SP1</strain>
    </source>
</reference>
<organism evidence="1 2">
    <name type="scientific">Marasmius oreades</name>
    <name type="common">fairy-ring Marasmius</name>
    <dbReference type="NCBI Taxonomy" id="181124"/>
    <lineage>
        <taxon>Eukaryota</taxon>
        <taxon>Fungi</taxon>
        <taxon>Dikarya</taxon>
        <taxon>Basidiomycota</taxon>
        <taxon>Agaricomycotina</taxon>
        <taxon>Agaricomycetes</taxon>
        <taxon>Agaricomycetidae</taxon>
        <taxon>Agaricales</taxon>
        <taxon>Marasmiineae</taxon>
        <taxon>Marasmiaceae</taxon>
        <taxon>Marasmius</taxon>
    </lineage>
</organism>
<dbReference type="Proteomes" id="UP001049176">
    <property type="component" value="Chromosome 4"/>
</dbReference>
<dbReference type="AlphaFoldDB" id="A0A9P7S140"/>
<proteinExistence type="predicted"/>
<evidence type="ECO:0000313" key="2">
    <source>
        <dbReference type="Proteomes" id="UP001049176"/>
    </source>
</evidence>
<keyword evidence="2" id="KW-1185">Reference proteome</keyword>
<accession>A0A9P7S140</accession>
<dbReference type="GeneID" id="66076269"/>
<dbReference type="RefSeq" id="XP_043009989.1">
    <property type="nucleotide sequence ID" value="XM_043151907.1"/>
</dbReference>
<evidence type="ECO:0000313" key="1">
    <source>
        <dbReference type="EMBL" id="KAG7093519.1"/>
    </source>
</evidence>
<protein>
    <submittedName>
        <fullName evidence="1">Uncharacterized protein</fullName>
    </submittedName>
</protein>
<gene>
    <name evidence="1" type="ORF">E1B28_007193</name>
</gene>
<name>A0A9P7S140_9AGAR</name>